<gene>
    <name evidence="1" type="ORF">FocTR4_00012042</name>
    <name evidence="2" type="ORF">FocTR4_00017211</name>
</gene>
<dbReference type="EMBL" id="VMNF01000013">
    <property type="protein sequence ID" value="TXB97879.1"/>
    <property type="molecule type" value="Genomic_DNA"/>
</dbReference>
<accession>A0A5C6SH18</accession>
<evidence type="ECO:0000313" key="1">
    <source>
        <dbReference type="EMBL" id="TXB97572.1"/>
    </source>
</evidence>
<dbReference type="Proteomes" id="UP000321331">
    <property type="component" value="Unassembled WGS sequence"/>
</dbReference>
<reference evidence="2 3" key="1">
    <citation type="submission" date="2019-07" db="EMBL/GenBank/DDBJ databases">
        <title>The First High-Quality Draft Genome Sequence of the Causal Agent of the Current Panama Disease Epidemic.</title>
        <authorList>
            <person name="Warmington R.J."/>
            <person name="Kay W."/>
            <person name="Jeffries A."/>
            <person name="Bebber D."/>
            <person name="Moore K."/>
            <person name="Studholme D.J."/>
        </authorList>
    </citation>
    <scope>NUCLEOTIDE SEQUENCE [LARGE SCALE GENOMIC DNA]</scope>
    <source>
        <strain evidence="2 3">TR4</strain>
    </source>
</reference>
<evidence type="ECO:0000313" key="3">
    <source>
        <dbReference type="Proteomes" id="UP000321331"/>
    </source>
</evidence>
<sequence>MEEQKPRPKSTFSLVSLNVRSTRYILVQSSEASSLMNVPSSLSTLGSKMVLDQGGLRSRPMKIAA</sequence>
<proteinExistence type="predicted"/>
<comment type="caution">
    <text evidence="2">The sequence shown here is derived from an EMBL/GenBank/DDBJ whole genome shotgun (WGS) entry which is preliminary data.</text>
</comment>
<protein>
    <submittedName>
        <fullName evidence="2">Uncharacterized protein</fullName>
    </submittedName>
</protein>
<name>A0A5C6SH18_FUSOC</name>
<dbReference type="EMBL" id="VMNF01000014">
    <property type="protein sequence ID" value="TXB97572.1"/>
    <property type="molecule type" value="Genomic_DNA"/>
</dbReference>
<dbReference type="AlphaFoldDB" id="A0A5C6SH18"/>
<evidence type="ECO:0000313" key="2">
    <source>
        <dbReference type="EMBL" id="TXB97879.1"/>
    </source>
</evidence>
<organism evidence="2 3">
    <name type="scientific">Fusarium oxysporum f. sp. cubense</name>
    <dbReference type="NCBI Taxonomy" id="61366"/>
    <lineage>
        <taxon>Eukaryota</taxon>
        <taxon>Fungi</taxon>
        <taxon>Dikarya</taxon>
        <taxon>Ascomycota</taxon>
        <taxon>Pezizomycotina</taxon>
        <taxon>Sordariomycetes</taxon>
        <taxon>Hypocreomycetidae</taxon>
        <taxon>Hypocreales</taxon>
        <taxon>Nectriaceae</taxon>
        <taxon>Fusarium</taxon>
        <taxon>Fusarium oxysporum species complex</taxon>
    </lineage>
</organism>